<accession>A0AA41ZBR8</accession>
<dbReference type="PROSITE" id="PS50112">
    <property type="entry name" value="PAS"/>
    <property type="match status" value="1"/>
</dbReference>
<name>A0AA41ZBR8_9SPHN</name>
<keyword evidence="7 15" id="KW-0812">Transmembrane</keyword>
<comment type="catalytic activity">
    <reaction evidence="1">
        <text>ATP + protein L-histidine = ADP + protein N-phospho-L-histidine.</text>
        <dbReference type="EC" id="2.7.13.3"/>
    </reaction>
</comment>
<dbReference type="InterPro" id="IPR035965">
    <property type="entry name" value="PAS-like_dom_sf"/>
</dbReference>
<dbReference type="InterPro" id="IPR036890">
    <property type="entry name" value="HATPase_C_sf"/>
</dbReference>
<reference evidence="20" key="1">
    <citation type="submission" date="2022-06" db="EMBL/GenBank/DDBJ databases">
        <title>Sphingomonas sp. nov. isolated from rhizosphere soil of tomato.</title>
        <authorList>
            <person name="Dong H."/>
            <person name="Gao R."/>
        </authorList>
    </citation>
    <scope>NUCLEOTIDE SEQUENCE</scope>
    <source>
        <strain evidence="20">MMSM24</strain>
    </source>
</reference>
<evidence type="ECO:0000256" key="4">
    <source>
        <dbReference type="ARBA" id="ARBA00022475"/>
    </source>
</evidence>
<evidence type="ECO:0000313" key="21">
    <source>
        <dbReference type="Proteomes" id="UP001165565"/>
    </source>
</evidence>
<dbReference type="PROSITE" id="PS50110">
    <property type="entry name" value="RESPONSE_REGULATORY"/>
    <property type="match status" value="1"/>
</dbReference>
<dbReference type="Gene3D" id="3.30.450.20">
    <property type="entry name" value="PAS domain"/>
    <property type="match status" value="1"/>
</dbReference>
<comment type="caution">
    <text evidence="20">The sequence shown here is derived from an EMBL/GenBank/DDBJ whole genome shotgun (WGS) entry which is preliminary data.</text>
</comment>
<dbReference type="PANTHER" id="PTHR45339">
    <property type="entry name" value="HYBRID SIGNAL TRANSDUCTION HISTIDINE KINASE J"/>
    <property type="match status" value="1"/>
</dbReference>
<evidence type="ECO:0000256" key="7">
    <source>
        <dbReference type="ARBA" id="ARBA00022692"/>
    </source>
</evidence>
<dbReference type="InterPro" id="IPR004358">
    <property type="entry name" value="Sig_transdc_His_kin-like_C"/>
</dbReference>
<feature type="domain" description="Response regulatory" evidence="17">
    <location>
        <begin position="681"/>
        <end position="801"/>
    </location>
</feature>
<dbReference type="Proteomes" id="UP001165565">
    <property type="component" value="Unassembled WGS sequence"/>
</dbReference>
<feature type="domain" description="PAC" evidence="19">
    <location>
        <begin position="369"/>
        <end position="421"/>
    </location>
</feature>
<dbReference type="InterPro" id="IPR011006">
    <property type="entry name" value="CheY-like_superfamily"/>
</dbReference>
<evidence type="ECO:0000259" key="17">
    <source>
        <dbReference type="PROSITE" id="PS50110"/>
    </source>
</evidence>
<evidence type="ECO:0000256" key="11">
    <source>
        <dbReference type="ARBA" id="ARBA00022989"/>
    </source>
</evidence>
<dbReference type="SMART" id="SM00086">
    <property type="entry name" value="PAC"/>
    <property type="match status" value="1"/>
</dbReference>
<dbReference type="InterPro" id="IPR036641">
    <property type="entry name" value="HPT_dom_sf"/>
</dbReference>
<keyword evidence="5 14" id="KW-0597">Phosphoprotein</keyword>
<dbReference type="InterPro" id="IPR000014">
    <property type="entry name" value="PAS"/>
</dbReference>
<dbReference type="SUPFAM" id="SSF47226">
    <property type="entry name" value="Histidine-containing phosphotransfer domain, HPT domain"/>
    <property type="match status" value="1"/>
</dbReference>
<keyword evidence="13 15" id="KW-0472">Membrane</keyword>
<feature type="domain" description="PAS" evidence="18">
    <location>
        <begin position="295"/>
        <end position="365"/>
    </location>
</feature>
<dbReference type="SMART" id="SM00387">
    <property type="entry name" value="HATPase_c"/>
    <property type="match status" value="1"/>
</dbReference>
<dbReference type="Pfam" id="PF05231">
    <property type="entry name" value="MASE1"/>
    <property type="match status" value="1"/>
</dbReference>
<dbReference type="PROSITE" id="PS50109">
    <property type="entry name" value="HIS_KIN"/>
    <property type="match status" value="1"/>
</dbReference>
<evidence type="ECO:0000256" key="5">
    <source>
        <dbReference type="ARBA" id="ARBA00022553"/>
    </source>
</evidence>
<dbReference type="SMART" id="SM00091">
    <property type="entry name" value="PAS"/>
    <property type="match status" value="1"/>
</dbReference>
<dbReference type="PANTHER" id="PTHR45339:SF1">
    <property type="entry name" value="HYBRID SIGNAL TRANSDUCTION HISTIDINE KINASE J"/>
    <property type="match status" value="1"/>
</dbReference>
<keyword evidence="12" id="KW-0902">Two-component regulatory system</keyword>
<protein>
    <recommendedName>
        <fullName evidence="3">histidine kinase</fullName>
        <ecNumber evidence="3">2.7.13.3</ecNumber>
    </recommendedName>
</protein>
<proteinExistence type="predicted"/>
<dbReference type="RefSeq" id="WP_265267736.1">
    <property type="nucleotide sequence ID" value="NZ_JANFAV010000001.1"/>
</dbReference>
<dbReference type="SMART" id="SM00388">
    <property type="entry name" value="HisKA"/>
    <property type="match status" value="1"/>
</dbReference>
<keyword evidence="9" id="KW-0418">Kinase</keyword>
<dbReference type="SUPFAM" id="SSF55874">
    <property type="entry name" value="ATPase domain of HSP90 chaperone/DNA topoisomerase II/histidine kinase"/>
    <property type="match status" value="1"/>
</dbReference>
<feature type="transmembrane region" description="Helical" evidence="15">
    <location>
        <begin position="262"/>
        <end position="285"/>
    </location>
</feature>
<evidence type="ECO:0000259" key="19">
    <source>
        <dbReference type="PROSITE" id="PS50113"/>
    </source>
</evidence>
<evidence type="ECO:0000256" key="2">
    <source>
        <dbReference type="ARBA" id="ARBA00004651"/>
    </source>
</evidence>
<dbReference type="CDD" id="cd16922">
    <property type="entry name" value="HATPase_EvgS-ArcB-TorS-like"/>
    <property type="match status" value="1"/>
</dbReference>
<keyword evidence="6" id="KW-0808">Transferase</keyword>
<dbReference type="SUPFAM" id="SSF47384">
    <property type="entry name" value="Homodimeric domain of signal transducing histidine kinase"/>
    <property type="match status" value="1"/>
</dbReference>
<dbReference type="InterPro" id="IPR000700">
    <property type="entry name" value="PAS-assoc_C"/>
</dbReference>
<feature type="transmembrane region" description="Helical" evidence="15">
    <location>
        <begin position="147"/>
        <end position="171"/>
    </location>
</feature>
<dbReference type="InterPro" id="IPR036097">
    <property type="entry name" value="HisK_dim/P_sf"/>
</dbReference>
<dbReference type="EMBL" id="JANFAV010000001">
    <property type="protein sequence ID" value="MCW6533711.1"/>
    <property type="molecule type" value="Genomic_DNA"/>
</dbReference>
<dbReference type="PROSITE" id="PS50113">
    <property type="entry name" value="PAC"/>
    <property type="match status" value="1"/>
</dbReference>
<dbReference type="FunFam" id="1.10.287.130:FF:000004">
    <property type="entry name" value="Ethylene receptor 1"/>
    <property type="match status" value="1"/>
</dbReference>
<dbReference type="AlphaFoldDB" id="A0AA41ZBR8"/>
<sequence>MRTPIAALATAVIFGLLSWASITLTRDEGRIAALWLPNAFLVGIVLRDDAARIGWFLLPSLAANVAANLIAGDALLPAVMLSLCNSLEIIIVCAGLRRAAGPHPDLSQLRPLAWLALFGGFVAPAASGFFAMATLAPHDLMTAGTDWVSWVISDGLGLLIVTPIVSILADGLHRSPRLDKRSAIEWAVILAAGSLLTVVIFRQDRFPFPFLAMPFVIVAAFRLGTLGAAIATTVIAIVASVATSTGHGPLYTVQGGTSSRIFVLQVFLLVTFASSLPVAAALASLQRLQKQFREERDFRDSILDNMLEVAFRTDAQGCWTFLNPAWVTITGYSVAESLGTPTTRLLHPDDYRKTQEVYPQIAAGELAECLLEQRFIRADGEVRHIEVSVRALRDEDGGFIGTSGNIRDVSGRKAIEAQRDEALRRAEMAAAAKASFLANMSHEIRTPMNGVIGFTDLLLQSHLDDEQRRYTQLIAESGRTMMRLLNDILDLSKIDAGQMTVVYEPYDLAHALRSSVRLMSVAVERKGLTLDLDIDKAIPSHVIGDSLRVRQILANLIGNAVKFTETGGIRVSARVAEDAETLMIAVSDTGIGIAPERQKAIFDEFVQEDDTTARRFGGTGLGLAISRRLAGLMGGGLTLDSTPGIGTTMTVSLPLIRSDAAPAPRNDPPSISATDSGRGRRILLAEDHDVNQLLAIAMLKRLGCAVDLATDGAEAIERVRAAGDSGYDLVFMDVQMPGVDGLEATRRLRAAGFGADRLPIVALTANAYEDDIAACFSAGMQGHVAKPLQIADLQAALERFVPAAHAPTAAPTADPVVERLRERYNAFRSIAAAAFEAAVANIDLTQSERGALQTTAHKLAGNAGVFGEGDIGAAARAIDDAIANGAAVPEIRARLAACLDLIRAG</sequence>
<dbReference type="SUPFAM" id="SSF55785">
    <property type="entry name" value="PYP-like sensor domain (PAS domain)"/>
    <property type="match status" value="1"/>
</dbReference>
<evidence type="ECO:0000256" key="12">
    <source>
        <dbReference type="ARBA" id="ARBA00023012"/>
    </source>
</evidence>
<keyword evidence="8" id="KW-0547">Nucleotide-binding</keyword>
<dbReference type="GO" id="GO:0005524">
    <property type="term" value="F:ATP binding"/>
    <property type="evidence" value="ECO:0007669"/>
    <property type="project" value="UniProtKB-KW"/>
</dbReference>
<dbReference type="GO" id="GO:0000155">
    <property type="term" value="F:phosphorelay sensor kinase activity"/>
    <property type="evidence" value="ECO:0007669"/>
    <property type="project" value="InterPro"/>
</dbReference>
<feature type="transmembrane region" description="Helical" evidence="15">
    <location>
        <begin position="213"/>
        <end position="241"/>
    </location>
</feature>
<dbReference type="NCBIfam" id="TIGR00229">
    <property type="entry name" value="sensory_box"/>
    <property type="match status" value="1"/>
</dbReference>
<dbReference type="Gene3D" id="1.10.287.130">
    <property type="match status" value="1"/>
</dbReference>
<dbReference type="InterPro" id="IPR003661">
    <property type="entry name" value="HisK_dim/P_dom"/>
</dbReference>
<evidence type="ECO:0000256" key="15">
    <source>
        <dbReference type="SAM" id="Phobius"/>
    </source>
</evidence>
<feature type="transmembrane region" description="Helical" evidence="15">
    <location>
        <begin position="53"/>
        <end position="72"/>
    </location>
</feature>
<dbReference type="InterPro" id="IPR001789">
    <property type="entry name" value="Sig_transdc_resp-reg_receiver"/>
</dbReference>
<dbReference type="Pfam" id="PF00072">
    <property type="entry name" value="Response_reg"/>
    <property type="match status" value="1"/>
</dbReference>
<dbReference type="SMART" id="SM00448">
    <property type="entry name" value="REC"/>
    <property type="match status" value="1"/>
</dbReference>
<dbReference type="Gene3D" id="3.40.50.2300">
    <property type="match status" value="1"/>
</dbReference>
<feature type="transmembrane region" description="Helical" evidence="15">
    <location>
        <begin position="112"/>
        <end position="135"/>
    </location>
</feature>
<dbReference type="FunFam" id="3.30.565.10:FF:000010">
    <property type="entry name" value="Sensor histidine kinase RcsC"/>
    <property type="match status" value="1"/>
</dbReference>
<dbReference type="InterPro" id="IPR001610">
    <property type="entry name" value="PAC"/>
</dbReference>
<organism evidence="20 21">
    <name type="scientific">Sphingomonas lycopersici</name>
    <dbReference type="NCBI Taxonomy" id="2951807"/>
    <lineage>
        <taxon>Bacteria</taxon>
        <taxon>Pseudomonadati</taxon>
        <taxon>Pseudomonadota</taxon>
        <taxon>Alphaproteobacteria</taxon>
        <taxon>Sphingomonadales</taxon>
        <taxon>Sphingomonadaceae</taxon>
        <taxon>Sphingomonas</taxon>
    </lineage>
</organism>
<dbReference type="InterPro" id="IPR013767">
    <property type="entry name" value="PAS_fold"/>
</dbReference>
<dbReference type="EC" id="2.7.13.3" evidence="3"/>
<dbReference type="GO" id="GO:0005886">
    <property type="term" value="C:plasma membrane"/>
    <property type="evidence" value="ECO:0007669"/>
    <property type="project" value="UniProtKB-SubCell"/>
</dbReference>
<keyword evidence="21" id="KW-1185">Reference proteome</keyword>
<evidence type="ECO:0000256" key="14">
    <source>
        <dbReference type="PROSITE-ProRule" id="PRU00169"/>
    </source>
</evidence>
<keyword evidence="11 15" id="KW-1133">Transmembrane helix</keyword>
<evidence type="ECO:0000256" key="10">
    <source>
        <dbReference type="ARBA" id="ARBA00022840"/>
    </source>
</evidence>
<dbReference type="InterPro" id="IPR005467">
    <property type="entry name" value="His_kinase_dom"/>
</dbReference>
<comment type="subcellular location">
    <subcellularLocation>
        <location evidence="2">Cell membrane</location>
        <topology evidence="2">Multi-pass membrane protein</topology>
    </subcellularLocation>
</comment>
<dbReference type="Pfam" id="PF00989">
    <property type="entry name" value="PAS"/>
    <property type="match status" value="1"/>
</dbReference>
<dbReference type="InterPro" id="IPR003594">
    <property type="entry name" value="HATPase_dom"/>
</dbReference>
<evidence type="ECO:0000256" key="8">
    <source>
        <dbReference type="ARBA" id="ARBA00022741"/>
    </source>
</evidence>
<dbReference type="Gene3D" id="3.30.565.10">
    <property type="entry name" value="Histidine kinase-like ATPase, C-terminal domain"/>
    <property type="match status" value="1"/>
</dbReference>
<gene>
    <name evidence="20" type="ORF">NEE01_02815</name>
</gene>
<keyword evidence="4" id="KW-1003">Cell membrane</keyword>
<dbReference type="CDD" id="cd17546">
    <property type="entry name" value="REC_hyHK_CKI1_RcsC-like"/>
    <property type="match status" value="1"/>
</dbReference>
<evidence type="ECO:0000259" key="18">
    <source>
        <dbReference type="PROSITE" id="PS50112"/>
    </source>
</evidence>
<dbReference type="PRINTS" id="PR00344">
    <property type="entry name" value="BCTRLSENSOR"/>
</dbReference>
<feature type="modified residue" description="4-aspartylphosphate" evidence="14">
    <location>
        <position position="733"/>
    </location>
</feature>
<evidence type="ECO:0000256" key="1">
    <source>
        <dbReference type="ARBA" id="ARBA00000085"/>
    </source>
</evidence>
<evidence type="ECO:0000256" key="9">
    <source>
        <dbReference type="ARBA" id="ARBA00022777"/>
    </source>
</evidence>
<feature type="transmembrane region" description="Helical" evidence="15">
    <location>
        <begin position="30"/>
        <end position="46"/>
    </location>
</feature>
<dbReference type="GO" id="GO:0006355">
    <property type="term" value="P:regulation of DNA-templated transcription"/>
    <property type="evidence" value="ECO:0007669"/>
    <property type="project" value="InterPro"/>
</dbReference>
<dbReference type="InterPro" id="IPR007895">
    <property type="entry name" value="MASE1"/>
</dbReference>
<evidence type="ECO:0000313" key="20">
    <source>
        <dbReference type="EMBL" id="MCW6533711.1"/>
    </source>
</evidence>
<evidence type="ECO:0000256" key="3">
    <source>
        <dbReference type="ARBA" id="ARBA00012438"/>
    </source>
</evidence>
<dbReference type="CDD" id="cd00130">
    <property type="entry name" value="PAS"/>
    <property type="match status" value="1"/>
</dbReference>
<evidence type="ECO:0000256" key="13">
    <source>
        <dbReference type="ARBA" id="ARBA00023136"/>
    </source>
</evidence>
<feature type="transmembrane region" description="Helical" evidence="15">
    <location>
        <begin position="183"/>
        <end position="201"/>
    </location>
</feature>
<dbReference type="Pfam" id="PF02518">
    <property type="entry name" value="HATPase_c"/>
    <property type="match status" value="1"/>
</dbReference>
<feature type="domain" description="Histidine kinase" evidence="16">
    <location>
        <begin position="439"/>
        <end position="657"/>
    </location>
</feature>
<keyword evidence="10" id="KW-0067">ATP-binding</keyword>
<evidence type="ECO:0000256" key="6">
    <source>
        <dbReference type="ARBA" id="ARBA00022679"/>
    </source>
</evidence>
<dbReference type="CDD" id="cd00082">
    <property type="entry name" value="HisKA"/>
    <property type="match status" value="1"/>
</dbReference>
<dbReference type="SUPFAM" id="SSF52172">
    <property type="entry name" value="CheY-like"/>
    <property type="match status" value="1"/>
</dbReference>
<dbReference type="Pfam" id="PF00512">
    <property type="entry name" value="HisKA"/>
    <property type="match status" value="1"/>
</dbReference>
<feature type="transmembrane region" description="Helical" evidence="15">
    <location>
        <begin position="78"/>
        <end position="100"/>
    </location>
</feature>
<evidence type="ECO:0000259" key="16">
    <source>
        <dbReference type="PROSITE" id="PS50109"/>
    </source>
</evidence>